<accession>A0A922I0T3</accession>
<keyword evidence="4" id="KW-1185">Reference proteome</keyword>
<evidence type="ECO:0000256" key="1">
    <source>
        <dbReference type="SAM" id="MobiDB-lite"/>
    </source>
</evidence>
<evidence type="ECO:0000313" key="2">
    <source>
        <dbReference type="EMBL" id="KAH7646192.1"/>
    </source>
</evidence>
<name>A0A922I0T3_DERFA</name>
<evidence type="ECO:0000313" key="3">
    <source>
        <dbReference type="EMBL" id="KAH9516572.1"/>
    </source>
</evidence>
<dbReference type="EMBL" id="SDOV01000001">
    <property type="protein sequence ID" value="KAH7646192.1"/>
    <property type="molecule type" value="Genomic_DNA"/>
</dbReference>
<gene>
    <name evidence="3" type="ORF">DERF_007307</name>
    <name evidence="2" type="ORF">HUG17_1730</name>
</gene>
<reference evidence="2" key="3">
    <citation type="journal article" date="2021" name="World Allergy Organ. J.">
        <title>Chromosome-level assembly of Dermatophagoides farinae genome and transcriptome reveals two novel allergens Der f 37 and Der f 39.</title>
        <authorList>
            <person name="Chen J."/>
            <person name="Cai Z."/>
            <person name="Fan D."/>
            <person name="Hu J."/>
            <person name="Hou Y."/>
            <person name="He Y."/>
            <person name="Zhang Z."/>
            <person name="Zhao Z."/>
            <person name="Gao P."/>
            <person name="Hu W."/>
            <person name="Sun J."/>
            <person name="Li J."/>
            <person name="Ji K."/>
        </authorList>
    </citation>
    <scope>NUCLEOTIDE SEQUENCE</scope>
    <source>
        <strain evidence="2">JKM2019</strain>
    </source>
</reference>
<sequence length="167" mass="19302">MSKMTYFAPCVKRSINRRDDEDNHINGKIENNDNNEFMPVTKRMNYLSIENTNSNDTLISGSSSSSNCSTTSSLPNEDDSNDSGYQYQGPMKNEKTLMMMNNNGDHNTTTMPIINNNNHENQLMNLEQLYRTYNPSLKLQQNPIYYDANRILFEAHQMRLLRNIKSS</sequence>
<reference evidence="3" key="4">
    <citation type="journal article" date="2022" name="Res Sq">
        <title>Comparative Genomics Reveals Insights into the Divergent Evolution of Astigmatic Mites and Household Pest Adaptations.</title>
        <authorList>
            <person name="Xiong Q."/>
            <person name="Wan A.T.-Y."/>
            <person name="Liu X.-Y."/>
            <person name="Fung C.S.-H."/>
            <person name="Xiao X."/>
            <person name="Malainual N."/>
            <person name="Hou J."/>
            <person name="Wang L."/>
            <person name="Wang M."/>
            <person name="Yang K."/>
            <person name="Cui Y."/>
            <person name="Leung E."/>
            <person name="Nong W."/>
            <person name="Shin S.-K."/>
            <person name="Au S."/>
            <person name="Jeong K.Y."/>
            <person name="Chew F.T."/>
            <person name="Hui J."/>
            <person name="Leung T.F."/>
            <person name="Tungtrongchitr A."/>
            <person name="Zhong N."/>
            <person name="Liu Z."/>
            <person name="Tsui S."/>
        </authorList>
    </citation>
    <scope>NUCLEOTIDE SEQUENCE</scope>
    <source>
        <strain evidence="3">Derf</strain>
        <tissue evidence="3">Whole organism</tissue>
    </source>
</reference>
<dbReference type="EMBL" id="ASGP02000003">
    <property type="protein sequence ID" value="KAH9516572.1"/>
    <property type="molecule type" value="Genomic_DNA"/>
</dbReference>
<reference evidence="2" key="2">
    <citation type="submission" date="2020-06" db="EMBL/GenBank/DDBJ databases">
        <authorList>
            <person name="Ji K."/>
            <person name="Li J."/>
        </authorList>
    </citation>
    <scope>NUCLEOTIDE SEQUENCE</scope>
    <source>
        <strain evidence="2">JKM2019</strain>
        <tissue evidence="2">Whole body</tissue>
    </source>
</reference>
<proteinExistence type="predicted"/>
<dbReference type="OrthoDB" id="6513953at2759"/>
<feature type="region of interest" description="Disordered" evidence="1">
    <location>
        <begin position="57"/>
        <end position="87"/>
    </location>
</feature>
<feature type="compositionally biased region" description="Low complexity" evidence="1">
    <location>
        <begin position="57"/>
        <end position="73"/>
    </location>
</feature>
<protein>
    <submittedName>
        <fullName evidence="3">Uncharacterized protein</fullName>
    </submittedName>
</protein>
<evidence type="ECO:0000313" key="4">
    <source>
        <dbReference type="Proteomes" id="UP000790347"/>
    </source>
</evidence>
<dbReference type="AlphaFoldDB" id="A0A922I0T3"/>
<dbReference type="Proteomes" id="UP000790347">
    <property type="component" value="Unassembled WGS sequence"/>
</dbReference>
<comment type="caution">
    <text evidence="3">The sequence shown here is derived from an EMBL/GenBank/DDBJ whole genome shotgun (WGS) entry which is preliminary data.</text>
</comment>
<dbReference type="Proteomes" id="UP000828236">
    <property type="component" value="Unassembled WGS sequence"/>
</dbReference>
<reference evidence="3" key="1">
    <citation type="submission" date="2013-05" db="EMBL/GenBank/DDBJ databases">
        <authorList>
            <person name="Yim A.K.Y."/>
            <person name="Chan T.F."/>
            <person name="Ji K.M."/>
            <person name="Liu X.Y."/>
            <person name="Zhou J.W."/>
            <person name="Li R.Q."/>
            <person name="Yang K.Y."/>
            <person name="Li J."/>
            <person name="Li M."/>
            <person name="Law P.T.W."/>
            <person name="Wu Y.L."/>
            <person name="Cai Z.L."/>
            <person name="Qin H."/>
            <person name="Bao Y."/>
            <person name="Leung R.K.K."/>
            <person name="Ng P.K.S."/>
            <person name="Zou J."/>
            <person name="Zhong X.J."/>
            <person name="Ran P.X."/>
            <person name="Zhong N.S."/>
            <person name="Liu Z.G."/>
            <person name="Tsui S.K.W."/>
        </authorList>
    </citation>
    <scope>NUCLEOTIDE SEQUENCE</scope>
    <source>
        <strain evidence="3">Derf</strain>
        <tissue evidence="3">Whole organism</tissue>
    </source>
</reference>
<organism evidence="3 4">
    <name type="scientific">Dermatophagoides farinae</name>
    <name type="common">American house dust mite</name>
    <dbReference type="NCBI Taxonomy" id="6954"/>
    <lineage>
        <taxon>Eukaryota</taxon>
        <taxon>Metazoa</taxon>
        <taxon>Ecdysozoa</taxon>
        <taxon>Arthropoda</taxon>
        <taxon>Chelicerata</taxon>
        <taxon>Arachnida</taxon>
        <taxon>Acari</taxon>
        <taxon>Acariformes</taxon>
        <taxon>Sarcoptiformes</taxon>
        <taxon>Astigmata</taxon>
        <taxon>Psoroptidia</taxon>
        <taxon>Analgoidea</taxon>
        <taxon>Pyroglyphidae</taxon>
        <taxon>Dermatophagoidinae</taxon>
        <taxon>Dermatophagoides</taxon>
    </lineage>
</organism>